<name>A0ABQ3LQI3_9PSEU</name>
<comment type="caution">
    <text evidence="2">The sequence shown here is derived from an EMBL/GenBank/DDBJ whole genome shotgun (WGS) entry which is preliminary data.</text>
</comment>
<keyword evidence="3" id="KW-1185">Reference proteome</keyword>
<dbReference type="Proteomes" id="UP000635387">
    <property type="component" value="Unassembled WGS sequence"/>
</dbReference>
<protein>
    <submittedName>
        <fullName evidence="2">Uncharacterized protein</fullName>
    </submittedName>
</protein>
<dbReference type="EMBL" id="BNAY01000004">
    <property type="protein sequence ID" value="GHH21183.1"/>
    <property type="molecule type" value="Genomic_DNA"/>
</dbReference>
<proteinExistence type="predicted"/>
<dbReference type="RefSeq" id="WP_191256134.1">
    <property type="nucleotide sequence ID" value="NZ_BNAY01000004.1"/>
</dbReference>
<evidence type="ECO:0000313" key="2">
    <source>
        <dbReference type="EMBL" id="GHH21183.1"/>
    </source>
</evidence>
<evidence type="ECO:0000313" key="3">
    <source>
        <dbReference type="Proteomes" id="UP000635387"/>
    </source>
</evidence>
<evidence type="ECO:0000256" key="1">
    <source>
        <dbReference type="SAM" id="SignalP"/>
    </source>
</evidence>
<organism evidence="2 3">
    <name type="scientific">Amycolatopsis oliviviridis</name>
    <dbReference type="NCBI Taxonomy" id="1471590"/>
    <lineage>
        <taxon>Bacteria</taxon>
        <taxon>Bacillati</taxon>
        <taxon>Actinomycetota</taxon>
        <taxon>Actinomycetes</taxon>
        <taxon>Pseudonocardiales</taxon>
        <taxon>Pseudonocardiaceae</taxon>
        <taxon>Amycolatopsis</taxon>
    </lineage>
</organism>
<dbReference type="PROSITE" id="PS51257">
    <property type="entry name" value="PROKAR_LIPOPROTEIN"/>
    <property type="match status" value="1"/>
</dbReference>
<accession>A0ABQ3LQI3</accession>
<feature type="signal peptide" evidence="1">
    <location>
        <begin position="1"/>
        <end position="37"/>
    </location>
</feature>
<reference evidence="3" key="1">
    <citation type="journal article" date="2019" name="Int. J. Syst. Evol. Microbiol.">
        <title>The Global Catalogue of Microorganisms (GCM) 10K type strain sequencing project: providing services to taxonomists for standard genome sequencing and annotation.</title>
        <authorList>
            <consortium name="The Broad Institute Genomics Platform"/>
            <consortium name="The Broad Institute Genome Sequencing Center for Infectious Disease"/>
            <person name="Wu L."/>
            <person name="Ma J."/>
        </authorList>
    </citation>
    <scope>NUCLEOTIDE SEQUENCE [LARGE SCALE GENOMIC DNA]</scope>
    <source>
        <strain evidence="3">CGMCC 4.7683</strain>
    </source>
</reference>
<sequence length="340" mass="34118">MRTLRSGLAALATAVVATTATLVSVATPAAAAACAYAAEPLALPAGVTSAFVTATDGRTAFAGPGTSANGRQQFVVWRDGVPEGLPPVGGSLNLTGINAQGDLIGSWSAAPGVSTPEWYHAGVRQPSGVFGNESPSLDGINAAGDIVGRISRNGVQKVAVWRAGHQAEPPVVLSTPDGFFPTTPRIGDDGSVAIFGLIGADAHAFVWAPDGTRRTLATPLGGEITRVSSVRGTRIIGSALGFGAVEWDLSGALASTPGTETTEGLAVTSAGTVLMSYRKPGEQTTVPVVATPGATWQYLPAPAGSSRAVAGTITDAGVVGGSYVDTATGKTVPVRWKCAS</sequence>
<keyword evidence="1" id="KW-0732">Signal</keyword>
<feature type="chain" id="PRO_5046298556" evidence="1">
    <location>
        <begin position="38"/>
        <end position="340"/>
    </location>
</feature>
<gene>
    <name evidence="2" type="ORF">GCM10017790_41930</name>
</gene>